<proteinExistence type="predicted"/>
<dbReference type="Proteomes" id="UP000299102">
    <property type="component" value="Unassembled WGS sequence"/>
</dbReference>
<name>A0A4C1XGV3_EUMVA</name>
<gene>
    <name evidence="2" type="ORF">EVAR_38234_1</name>
</gene>
<comment type="caution">
    <text evidence="2">The sequence shown here is derived from an EMBL/GenBank/DDBJ whole genome shotgun (WGS) entry which is preliminary data.</text>
</comment>
<dbReference type="EMBL" id="BGZK01000835">
    <property type="protein sequence ID" value="GBP62232.1"/>
    <property type="molecule type" value="Genomic_DNA"/>
</dbReference>
<accession>A0A4C1XGV3</accession>
<reference evidence="2 3" key="1">
    <citation type="journal article" date="2019" name="Commun. Biol.">
        <title>The bagworm genome reveals a unique fibroin gene that provides high tensile strength.</title>
        <authorList>
            <person name="Kono N."/>
            <person name="Nakamura H."/>
            <person name="Ohtoshi R."/>
            <person name="Tomita M."/>
            <person name="Numata K."/>
            <person name="Arakawa K."/>
        </authorList>
    </citation>
    <scope>NUCLEOTIDE SEQUENCE [LARGE SCALE GENOMIC DNA]</scope>
</reference>
<protein>
    <submittedName>
        <fullName evidence="2">Uncharacterized protein</fullName>
    </submittedName>
</protein>
<sequence length="113" mass="12155">MAGAEVAVARLQSKLAGRELHKLRDQWCPGPARRGTYRSRTPAPTVSVCPSAPFNFLEKFRLRAICHGANCVSGPVAFRRNCDTRCDGHALCTSPPGPAPLPGPRASAYVRAQ</sequence>
<organism evidence="2 3">
    <name type="scientific">Eumeta variegata</name>
    <name type="common">Bagworm moth</name>
    <name type="synonym">Eumeta japonica</name>
    <dbReference type="NCBI Taxonomy" id="151549"/>
    <lineage>
        <taxon>Eukaryota</taxon>
        <taxon>Metazoa</taxon>
        <taxon>Ecdysozoa</taxon>
        <taxon>Arthropoda</taxon>
        <taxon>Hexapoda</taxon>
        <taxon>Insecta</taxon>
        <taxon>Pterygota</taxon>
        <taxon>Neoptera</taxon>
        <taxon>Endopterygota</taxon>
        <taxon>Lepidoptera</taxon>
        <taxon>Glossata</taxon>
        <taxon>Ditrysia</taxon>
        <taxon>Tineoidea</taxon>
        <taxon>Psychidae</taxon>
        <taxon>Oiketicinae</taxon>
        <taxon>Eumeta</taxon>
    </lineage>
</organism>
<evidence type="ECO:0000313" key="3">
    <source>
        <dbReference type="Proteomes" id="UP000299102"/>
    </source>
</evidence>
<evidence type="ECO:0000313" key="2">
    <source>
        <dbReference type="EMBL" id="GBP62232.1"/>
    </source>
</evidence>
<feature type="region of interest" description="Disordered" evidence="1">
    <location>
        <begin position="93"/>
        <end position="113"/>
    </location>
</feature>
<keyword evidence="3" id="KW-1185">Reference proteome</keyword>
<dbReference type="AlphaFoldDB" id="A0A4C1XGV3"/>
<evidence type="ECO:0000256" key="1">
    <source>
        <dbReference type="SAM" id="MobiDB-lite"/>
    </source>
</evidence>